<proteinExistence type="predicted"/>
<sequence>MPETVTVDLQDGMEEAIAQVLKKSARADIAIAGYQVTVNPQGLATVDFRLSPSSPRHFASLSSCEKFALFGSVRQTLMSNRQWQIQEVRFTEQGADLVL</sequence>
<evidence type="ECO:0000313" key="1">
    <source>
        <dbReference type="EMBL" id="MCW6039050.1"/>
    </source>
</evidence>
<dbReference type="EMBL" id="JAIHOM010000260">
    <property type="protein sequence ID" value="MCW6039050.1"/>
    <property type="molecule type" value="Genomic_DNA"/>
</dbReference>
<name>A0ABT3LC16_9CYAN</name>
<protein>
    <submittedName>
        <fullName evidence="1">Uncharacterized protein</fullName>
    </submittedName>
</protein>
<organism evidence="1 2">
    <name type="scientific">Spirulina subsalsa FACHB-351</name>
    <dbReference type="NCBI Taxonomy" id="234711"/>
    <lineage>
        <taxon>Bacteria</taxon>
        <taxon>Bacillati</taxon>
        <taxon>Cyanobacteriota</taxon>
        <taxon>Cyanophyceae</taxon>
        <taxon>Spirulinales</taxon>
        <taxon>Spirulinaceae</taxon>
        <taxon>Spirulina</taxon>
    </lineage>
</organism>
<dbReference type="RefSeq" id="WP_265267007.1">
    <property type="nucleotide sequence ID" value="NZ_JAIHOM010000260.1"/>
</dbReference>
<accession>A0ABT3LC16</accession>
<dbReference type="Proteomes" id="UP001526426">
    <property type="component" value="Unassembled WGS sequence"/>
</dbReference>
<reference evidence="1 2" key="1">
    <citation type="submission" date="2021-08" db="EMBL/GenBank/DDBJ databases">
        <title>Draft genome sequence of Spirulina subsalsa with high tolerance to salinity and hype-accumulation of phycocyanin.</title>
        <authorList>
            <person name="Pei H."/>
            <person name="Jiang L."/>
        </authorList>
    </citation>
    <scope>NUCLEOTIDE SEQUENCE [LARGE SCALE GENOMIC DNA]</scope>
    <source>
        <strain evidence="1 2">FACHB-351</strain>
    </source>
</reference>
<keyword evidence="2" id="KW-1185">Reference proteome</keyword>
<evidence type="ECO:0000313" key="2">
    <source>
        <dbReference type="Proteomes" id="UP001526426"/>
    </source>
</evidence>
<gene>
    <name evidence="1" type="ORF">K4A83_22780</name>
</gene>
<comment type="caution">
    <text evidence="1">The sequence shown here is derived from an EMBL/GenBank/DDBJ whole genome shotgun (WGS) entry which is preliminary data.</text>
</comment>